<evidence type="ECO:0000256" key="4">
    <source>
        <dbReference type="ARBA" id="ARBA00022692"/>
    </source>
</evidence>
<evidence type="ECO:0000256" key="1">
    <source>
        <dbReference type="ARBA" id="ARBA00004162"/>
    </source>
</evidence>
<keyword evidence="7" id="KW-0813">Transport</keyword>
<dbReference type="PANTHER" id="PTHR30558:SF7">
    <property type="entry name" value="TOL-PAL SYSTEM PROTEIN TOLR"/>
    <property type="match status" value="1"/>
</dbReference>
<evidence type="ECO:0000313" key="9">
    <source>
        <dbReference type="EMBL" id="MBI3015741.1"/>
    </source>
</evidence>
<dbReference type="GO" id="GO:0015031">
    <property type="term" value="P:protein transport"/>
    <property type="evidence" value="ECO:0007669"/>
    <property type="project" value="UniProtKB-KW"/>
</dbReference>
<comment type="caution">
    <text evidence="9">The sequence shown here is derived from an EMBL/GenBank/DDBJ whole genome shotgun (WGS) entry which is preliminary data.</text>
</comment>
<keyword evidence="5 8" id="KW-1133">Transmembrane helix</keyword>
<reference evidence="9" key="1">
    <citation type="submission" date="2020-07" db="EMBL/GenBank/DDBJ databases">
        <title>Huge and variable diversity of episymbiotic CPR bacteria and DPANN archaea in groundwater ecosystems.</title>
        <authorList>
            <person name="He C.Y."/>
            <person name="Keren R."/>
            <person name="Whittaker M."/>
            <person name="Farag I.F."/>
            <person name="Doudna J."/>
            <person name="Cate J.H.D."/>
            <person name="Banfield J.F."/>
        </authorList>
    </citation>
    <scope>NUCLEOTIDE SEQUENCE</scope>
    <source>
        <strain evidence="9">NC_groundwater_717_Ag_S-0.2um_59_8</strain>
    </source>
</reference>
<keyword evidence="3" id="KW-1003">Cell membrane</keyword>
<sequence length="136" mass="15109">MVTLGGRSSRRRLLGEINVTPLVDVMLVLLIIFMVTVPLMEPEIDVQLPRGNTPKVSMDKHLVITVSRDERIYLNKRRLTLSELDLALRAFGKTDQPVYLRADERVPYGTVATIMVKVKAAGISKLGVVTEPGLGR</sequence>
<keyword evidence="4 7" id="KW-0812">Transmembrane</keyword>
<keyword evidence="7" id="KW-0653">Protein transport</keyword>
<name>A0A932GQY8_UNCTE</name>
<evidence type="ECO:0000313" key="10">
    <source>
        <dbReference type="Proteomes" id="UP000741360"/>
    </source>
</evidence>
<dbReference type="EMBL" id="JACPSX010000229">
    <property type="protein sequence ID" value="MBI3015741.1"/>
    <property type="molecule type" value="Genomic_DNA"/>
</dbReference>
<accession>A0A932GQY8</accession>
<comment type="similarity">
    <text evidence="2 7">Belongs to the ExbD/TolR family.</text>
</comment>
<evidence type="ECO:0000256" key="7">
    <source>
        <dbReference type="RuleBase" id="RU003879"/>
    </source>
</evidence>
<feature type="transmembrane region" description="Helical" evidence="8">
    <location>
        <begin position="21"/>
        <end position="40"/>
    </location>
</feature>
<dbReference type="Proteomes" id="UP000741360">
    <property type="component" value="Unassembled WGS sequence"/>
</dbReference>
<dbReference type="AlphaFoldDB" id="A0A932GQY8"/>
<gene>
    <name evidence="9" type="ORF">HYY65_11950</name>
</gene>
<evidence type="ECO:0000256" key="6">
    <source>
        <dbReference type="ARBA" id="ARBA00023136"/>
    </source>
</evidence>
<proteinExistence type="inferred from homology"/>
<protein>
    <submittedName>
        <fullName evidence="9">Biopolymer transporter ExbD</fullName>
    </submittedName>
</protein>
<dbReference type="GO" id="GO:0022857">
    <property type="term" value="F:transmembrane transporter activity"/>
    <property type="evidence" value="ECO:0007669"/>
    <property type="project" value="InterPro"/>
</dbReference>
<evidence type="ECO:0000256" key="2">
    <source>
        <dbReference type="ARBA" id="ARBA00005811"/>
    </source>
</evidence>
<evidence type="ECO:0000256" key="8">
    <source>
        <dbReference type="SAM" id="Phobius"/>
    </source>
</evidence>
<dbReference type="InterPro" id="IPR003400">
    <property type="entry name" value="ExbD"/>
</dbReference>
<comment type="subcellular location">
    <subcellularLocation>
        <location evidence="1">Cell membrane</location>
        <topology evidence="1">Single-pass membrane protein</topology>
    </subcellularLocation>
    <subcellularLocation>
        <location evidence="7">Cell membrane</location>
        <topology evidence="7">Single-pass type II membrane protein</topology>
    </subcellularLocation>
</comment>
<evidence type="ECO:0000256" key="3">
    <source>
        <dbReference type="ARBA" id="ARBA00022475"/>
    </source>
</evidence>
<dbReference type="Pfam" id="PF02472">
    <property type="entry name" value="ExbD"/>
    <property type="match status" value="1"/>
</dbReference>
<dbReference type="PANTHER" id="PTHR30558">
    <property type="entry name" value="EXBD MEMBRANE COMPONENT OF PMF-DRIVEN MACROMOLECULE IMPORT SYSTEM"/>
    <property type="match status" value="1"/>
</dbReference>
<evidence type="ECO:0000256" key="5">
    <source>
        <dbReference type="ARBA" id="ARBA00022989"/>
    </source>
</evidence>
<organism evidence="9 10">
    <name type="scientific">Tectimicrobiota bacterium</name>
    <dbReference type="NCBI Taxonomy" id="2528274"/>
    <lineage>
        <taxon>Bacteria</taxon>
        <taxon>Pseudomonadati</taxon>
        <taxon>Nitrospinota/Tectimicrobiota group</taxon>
        <taxon>Candidatus Tectimicrobiota</taxon>
    </lineage>
</organism>
<dbReference type="Gene3D" id="3.30.420.270">
    <property type="match status" value="1"/>
</dbReference>
<dbReference type="GO" id="GO:0005886">
    <property type="term" value="C:plasma membrane"/>
    <property type="evidence" value="ECO:0007669"/>
    <property type="project" value="UniProtKB-SubCell"/>
</dbReference>
<keyword evidence="6 8" id="KW-0472">Membrane</keyword>